<comment type="caution">
    <text evidence="11">The sequence shown here is derived from an EMBL/GenBank/DDBJ whole genome shotgun (WGS) entry which is preliminary data.</text>
</comment>
<dbReference type="InterPro" id="IPR050078">
    <property type="entry name" value="Ribosomal_L11_MeTrfase_PrmA"/>
</dbReference>
<dbReference type="GO" id="GO:0032259">
    <property type="term" value="P:methylation"/>
    <property type="evidence" value="ECO:0007669"/>
    <property type="project" value="UniProtKB-KW"/>
</dbReference>
<dbReference type="PROSITE" id="PS51292">
    <property type="entry name" value="ZF_RING_CH"/>
    <property type="match status" value="1"/>
</dbReference>
<comment type="similarity">
    <text evidence="6">Belongs to the methyltransferase superfamily. ETFBKMT family.</text>
</comment>
<dbReference type="Proteomes" id="UP001642464">
    <property type="component" value="Unassembled WGS sequence"/>
</dbReference>
<sequence>MAVHRIKRGRWRPPAAFGKADLLQLEMQSNEPEALSELLEGLGAESTAVQGADGLLRETAMDRTPTWKSATVTGMFPADVDIQKIVAVVQKCFDFDEPPLWRITRVQDIDWVEHVQRSWQPMKLGRSFEVLLPWHEGPSGGAMSEGRRVLRLEGGAAFGLGDHPTTQGAVEFLEKVLSKHMTKADRVDRVLDYGTGSGVLAICAVHLGASTVVGVDVDEGSIDSAKRSCVSSLGAEKIVFLSSPEDFAVAEEFAAHLVQDYGLFQVVVANILRRPLVGLAPALARSCENGGRLALTGLRVDLGDGEAVRQAFSPAFHSFVNVDLPGGWLLVEAERAAEKGIYELASLLTLHLGVYPCGSYEVLAVAAVAAVARHFMTEAKTVVTPADAMTCRICLESDTSEGDELLAPCLCCGSAKYVHRSCLDQWRVSGFDPKTVTHCGTCKAKFKLQAPVDAKGAEREVWGEIVKYLAIRIGLFFTVVTALGFLTPWLLGAPDVQILSNVILNHLTVGTLSTFVLAGGWAVLQALWSLNLCGIHPHAWSFDGKDATFILLVIVAIIGAIYLLYQLCKGLWEIAQAGQNVASANLRFRNKEMRQRVVESDRAEFGLSESLGAQCQNDPKC</sequence>
<evidence type="ECO:0000256" key="8">
    <source>
        <dbReference type="ARBA" id="ARBA00042266"/>
    </source>
</evidence>
<name>A0ABP0S0N3_9DINO</name>
<dbReference type="SUPFAM" id="SSF57850">
    <property type="entry name" value="RING/U-box"/>
    <property type="match status" value="1"/>
</dbReference>
<evidence type="ECO:0000256" key="1">
    <source>
        <dbReference type="ARBA" id="ARBA00022603"/>
    </source>
</evidence>
<dbReference type="Gene3D" id="3.40.50.150">
    <property type="entry name" value="Vaccinia Virus protein VP39"/>
    <property type="match status" value="1"/>
</dbReference>
<dbReference type="Pfam" id="PF12906">
    <property type="entry name" value="RINGv"/>
    <property type="match status" value="1"/>
</dbReference>
<dbReference type="GO" id="GO:0005840">
    <property type="term" value="C:ribosome"/>
    <property type="evidence" value="ECO:0007669"/>
    <property type="project" value="UniProtKB-KW"/>
</dbReference>
<keyword evidence="11" id="KW-0687">Ribonucleoprotein</keyword>
<keyword evidence="12" id="KW-1185">Reference proteome</keyword>
<dbReference type="Gene3D" id="3.30.40.10">
    <property type="entry name" value="Zinc/RING finger domain, C3HC4 (zinc finger)"/>
    <property type="match status" value="1"/>
</dbReference>
<keyword evidence="2" id="KW-0808">Transferase</keyword>
<accession>A0ABP0S0N3</accession>
<dbReference type="InterPro" id="IPR011016">
    <property type="entry name" value="Znf_RING-CH"/>
</dbReference>
<dbReference type="InterPro" id="IPR013083">
    <property type="entry name" value="Znf_RING/FYVE/PHD"/>
</dbReference>
<dbReference type="GO" id="GO:0008168">
    <property type="term" value="F:methyltransferase activity"/>
    <property type="evidence" value="ECO:0007669"/>
    <property type="project" value="UniProtKB-KW"/>
</dbReference>
<dbReference type="SUPFAM" id="SSF53335">
    <property type="entry name" value="S-adenosyl-L-methionine-dependent methyltransferases"/>
    <property type="match status" value="1"/>
</dbReference>
<evidence type="ECO:0000256" key="6">
    <source>
        <dbReference type="ARBA" id="ARBA00037932"/>
    </source>
</evidence>
<keyword evidence="5" id="KW-0862">Zinc</keyword>
<evidence type="ECO:0000313" key="11">
    <source>
        <dbReference type="EMBL" id="CAK9105875.1"/>
    </source>
</evidence>
<gene>
    <name evidence="11" type="ORF">SCF082_LOCUS49338</name>
</gene>
<proteinExistence type="inferred from homology"/>
<evidence type="ECO:0000256" key="4">
    <source>
        <dbReference type="ARBA" id="ARBA00022771"/>
    </source>
</evidence>
<dbReference type="CDD" id="cd16495">
    <property type="entry name" value="RING_CH-C4HC3_MARCH"/>
    <property type="match status" value="1"/>
</dbReference>
<evidence type="ECO:0000256" key="5">
    <source>
        <dbReference type="ARBA" id="ARBA00022833"/>
    </source>
</evidence>
<evidence type="ECO:0000259" key="10">
    <source>
        <dbReference type="PROSITE" id="PS51292"/>
    </source>
</evidence>
<keyword evidence="9" id="KW-1133">Transmembrane helix</keyword>
<keyword evidence="11" id="KW-0689">Ribosomal protein</keyword>
<dbReference type="EMBL" id="CAXAMM010042629">
    <property type="protein sequence ID" value="CAK9105875.1"/>
    <property type="molecule type" value="Genomic_DNA"/>
</dbReference>
<organism evidence="11 12">
    <name type="scientific">Durusdinium trenchii</name>
    <dbReference type="NCBI Taxonomy" id="1381693"/>
    <lineage>
        <taxon>Eukaryota</taxon>
        <taxon>Sar</taxon>
        <taxon>Alveolata</taxon>
        <taxon>Dinophyceae</taxon>
        <taxon>Suessiales</taxon>
        <taxon>Symbiodiniaceae</taxon>
        <taxon>Durusdinium</taxon>
    </lineage>
</organism>
<feature type="transmembrane region" description="Helical" evidence="9">
    <location>
        <begin position="503"/>
        <end position="527"/>
    </location>
</feature>
<keyword evidence="1 11" id="KW-0489">Methyltransferase</keyword>
<feature type="domain" description="RING-CH-type" evidence="10">
    <location>
        <begin position="383"/>
        <end position="449"/>
    </location>
</feature>
<feature type="transmembrane region" description="Helical" evidence="9">
    <location>
        <begin position="469"/>
        <end position="491"/>
    </location>
</feature>
<protein>
    <recommendedName>
        <fullName evidence="8">ETFB lysine methyltransferase</fullName>
    </recommendedName>
    <alternativeName>
        <fullName evidence="7">Protein N-lysine methyltransferase METTL20</fullName>
    </alternativeName>
</protein>
<evidence type="ECO:0000256" key="7">
    <source>
        <dbReference type="ARBA" id="ARBA00041867"/>
    </source>
</evidence>
<dbReference type="SMART" id="SM00744">
    <property type="entry name" value="RINGv"/>
    <property type="match status" value="1"/>
</dbReference>
<keyword evidence="3" id="KW-0479">Metal-binding</keyword>
<keyword evidence="4" id="KW-0863">Zinc-finger</keyword>
<feature type="transmembrane region" description="Helical" evidence="9">
    <location>
        <begin position="547"/>
        <end position="565"/>
    </location>
</feature>
<dbReference type="PANTHER" id="PTHR43648:SF1">
    <property type="entry name" value="ELECTRON TRANSFER FLAVOPROTEIN BETA SUBUNIT LYSINE METHYLTRANSFERASE"/>
    <property type="match status" value="1"/>
</dbReference>
<reference evidence="11 12" key="1">
    <citation type="submission" date="2024-02" db="EMBL/GenBank/DDBJ databases">
        <authorList>
            <person name="Chen Y."/>
            <person name="Shah S."/>
            <person name="Dougan E. K."/>
            <person name="Thang M."/>
            <person name="Chan C."/>
        </authorList>
    </citation>
    <scope>NUCLEOTIDE SEQUENCE [LARGE SCALE GENOMIC DNA]</scope>
</reference>
<keyword evidence="9" id="KW-0472">Membrane</keyword>
<dbReference type="PANTHER" id="PTHR43648">
    <property type="entry name" value="ELECTRON TRANSFER FLAVOPROTEIN BETA SUBUNIT LYSINE METHYLTRANSFERASE"/>
    <property type="match status" value="1"/>
</dbReference>
<evidence type="ECO:0000313" key="12">
    <source>
        <dbReference type="Proteomes" id="UP001642464"/>
    </source>
</evidence>
<keyword evidence="9" id="KW-0812">Transmembrane</keyword>
<evidence type="ECO:0000256" key="2">
    <source>
        <dbReference type="ARBA" id="ARBA00022679"/>
    </source>
</evidence>
<dbReference type="InterPro" id="IPR029063">
    <property type="entry name" value="SAM-dependent_MTases_sf"/>
</dbReference>
<evidence type="ECO:0000256" key="3">
    <source>
        <dbReference type="ARBA" id="ARBA00022723"/>
    </source>
</evidence>
<evidence type="ECO:0000256" key="9">
    <source>
        <dbReference type="SAM" id="Phobius"/>
    </source>
</evidence>
<dbReference type="Pfam" id="PF06325">
    <property type="entry name" value="PrmA"/>
    <property type="match status" value="1"/>
</dbReference>